<gene>
    <name evidence="2" type="ORF">GCM10022254_00220</name>
</gene>
<dbReference type="SUPFAM" id="SSF56349">
    <property type="entry name" value="DNA breaking-rejoining enzymes"/>
    <property type="match status" value="1"/>
</dbReference>
<evidence type="ECO:0000313" key="3">
    <source>
        <dbReference type="Proteomes" id="UP001501710"/>
    </source>
</evidence>
<evidence type="ECO:0000313" key="2">
    <source>
        <dbReference type="EMBL" id="GAA4223312.1"/>
    </source>
</evidence>
<organism evidence="2 3">
    <name type="scientific">Actinomadura meridiana</name>
    <dbReference type="NCBI Taxonomy" id="559626"/>
    <lineage>
        <taxon>Bacteria</taxon>
        <taxon>Bacillati</taxon>
        <taxon>Actinomycetota</taxon>
        <taxon>Actinomycetes</taxon>
        <taxon>Streptosporangiales</taxon>
        <taxon>Thermomonosporaceae</taxon>
        <taxon>Actinomadura</taxon>
    </lineage>
</organism>
<protein>
    <recommendedName>
        <fullName evidence="4">Tyr recombinase domain-containing protein</fullName>
    </recommendedName>
</protein>
<dbReference type="EMBL" id="BAABAS010000001">
    <property type="protein sequence ID" value="GAA4223312.1"/>
    <property type="molecule type" value="Genomic_DNA"/>
</dbReference>
<name>A0ABP8BR37_9ACTN</name>
<evidence type="ECO:0008006" key="4">
    <source>
        <dbReference type="Google" id="ProtNLM"/>
    </source>
</evidence>
<comment type="caution">
    <text evidence="2">The sequence shown here is derived from an EMBL/GenBank/DDBJ whole genome shotgun (WGS) entry which is preliminary data.</text>
</comment>
<dbReference type="InterPro" id="IPR011010">
    <property type="entry name" value="DNA_brk_join_enz"/>
</dbReference>
<accession>A0ABP8BR37</accession>
<reference evidence="3" key="1">
    <citation type="journal article" date="2019" name="Int. J. Syst. Evol. Microbiol.">
        <title>The Global Catalogue of Microorganisms (GCM) 10K type strain sequencing project: providing services to taxonomists for standard genome sequencing and annotation.</title>
        <authorList>
            <consortium name="The Broad Institute Genomics Platform"/>
            <consortium name="The Broad Institute Genome Sequencing Center for Infectious Disease"/>
            <person name="Wu L."/>
            <person name="Ma J."/>
        </authorList>
    </citation>
    <scope>NUCLEOTIDE SEQUENCE [LARGE SCALE GENOMIC DNA]</scope>
    <source>
        <strain evidence="3">JCM 17440</strain>
    </source>
</reference>
<keyword evidence="1" id="KW-0233">DNA recombination</keyword>
<dbReference type="Proteomes" id="UP001501710">
    <property type="component" value="Unassembled WGS sequence"/>
</dbReference>
<proteinExistence type="predicted"/>
<dbReference type="Gene3D" id="1.10.443.10">
    <property type="entry name" value="Intergrase catalytic core"/>
    <property type="match status" value="1"/>
</dbReference>
<keyword evidence="3" id="KW-1185">Reference proteome</keyword>
<sequence>MTFDGVLGLGQDSGSRKAVHRHHLIRQVDHAVGRQEILGHSDIRLTQRYTHVASPMAQESMERMGRALWGSP</sequence>
<dbReference type="InterPro" id="IPR013762">
    <property type="entry name" value="Integrase-like_cat_sf"/>
</dbReference>
<evidence type="ECO:0000256" key="1">
    <source>
        <dbReference type="ARBA" id="ARBA00023172"/>
    </source>
</evidence>